<dbReference type="PANTHER" id="PTHR43386">
    <property type="entry name" value="OLIGOPEPTIDE TRANSPORT SYSTEM PERMEASE PROTEIN APPC"/>
    <property type="match status" value="1"/>
</dbReference>
<evidence type="ECO:0000256" key="7">
    <source>
        <dbReference type="RuleBase" id="RU363032"/>
    </source>
</evidence>
<comment type="similarity">
    <text evidence="7">Belongs to the binding-protein-dependent transport system permease family.</text>
</comment>
<evidence type="ECO:0000256" key="2">
    <source>
        <dbReference type="ARBA" id="ARBA00022448"/>
    </source>
</evidence>
<dbReference type="Gene3D" id="1.10.3720.10">
    <property type="entry name" value="MetI-like"/>
    <property type="match status" value="1"/>
</dbReference>
<evidence type="ECO:0000256" key="5">
    <source>
        <dbReference type="ARBA" id="ARBA00022989"/>
    </source>
</evidence>
<feature type="transmembrane region" description="Helical" evidence="7">
    <location>
        <begin position="21"/>
        <end position="46"/>
    </location>
</feature>
<keyword evidence="2 7" id="KW-0813">Transport</keyword>
<name>A0A9D5JW43_9BACT</name>
<dbReference type="Pfam" id="PF00528">
    <property type="entry name" value="BPD_transp_1"/>
    <property type="match status" value="1"/>
</dbReference>
<feature type="transmembrane region" description="Helical" evidence="7">
    <location>
        <begin position="146"/>
        <end position="165"/>
    </location>
</feature>
<dbReference type="InterPro" id="IPR035906">
    <property type="entry name" value="MetI-like_sf"/>
</dbReference>
<evidence type="ECO:0000259" key="8">
    <source>
        <dbReference type="PROSITE" id="PS50928"/>
    </source>
</evidence>
<feature type="domain" description="ABC transmembrane type-1" evidence="8">
    <location>
        <begin position="83"/>
        <end position="272"/>
    </location>
</feature>
<dbReference type="NCBIfam" id="NF045476">
    <property type="entry name" value="Opp4C"/>
    <property type="match status" value="1"/>
</dbReference>
<evidence type="ECO:0000256" key="3">
    <source>
        <dbReference type="ARBA" id="ARBA00022475"/>
    </source>
</evidence>
<keyword evidence="6 7" id="KW-0472">Membrane</keyword>
<evidence type="ECO:0000256" key="1">
    <source>
        <dbReference type="ARBA" id="ARBA00004651"/>
    </source>
</evidence>
<evidence type="ECO:0000256" key="4">
    <source>
        <dbReference type="ARBA" id="ARBA00022692"/>
    </source>
</evidence>
<feature type="transmembrane region" description="Helical" evidence="7">
    <location>
        <begin position="250"/>
        <end position="272"/>
    </location>
</feature>
<sequence length="290" mass="31830">MLQAYKDRLWYLTLRQFLRHKMAVFGVVVMTIMVLSVIFADVIMPFDAEEPDLFNMMAPPGWPHLMGTDELGRDLLTRTLYGGRVSLVVGVFAMLIAVTIGTLIGSFAGYFGGVIDNILMRVTDFALAFPRIFVLILLAILLRPGIVTVVLVIGLLAWMPVARLVRGSFLEIRNQQFVESAQALGAGNARIMFRHILPNALGPIIVAASLGVADAIISESGLSFLGLGIQPPTATWGNMLKNALDQIFDAPWTAIVPGFMIFLTVLSINYIGDGLRDAFDPRKIEQKAHE</sequence>
<dbReference type="PROSITE" id="PS50928">
    <property type="entry name" value="ABC_TM1"/>
    <property type="match status" value="1"/>
</dbReference>
<reference evidence="9" key="1">
    <citation type="submission" date="2019-11" db="EMBL/GenBank/DDBJ databases">
        <title>Microbial mats filling the niche in hypersaline microbial mats.</title>
        <authorList>
            <person name="Wong H.L."/>
            <person name="Macleod F.I."/>
            <person name="White R.A. III"/>
            <person name="Burns B.P."/>
        </authorList>
    </citation>
    <scope>NUCLEOTIDE SEQUENCE</scope>
    <source>
        <strain evidence="9">Rbin_158</strain>
    </source>
</reference>
<feature type="transmembrane region" description="Helical" evidence="7">
    <location>
        <begin position="118"/>
        <end position="140"/>
    </location>
</feature>
<dbReference type="Pfam" id="PF12911">
    <property type="entry name" value="OppC_N"/>
    <property type="match status" value="1"/>
</dbReference>
<dbReference type="EMBL" id="WJJP01000400">
    <property type="protein sequence ID" value="MBD3325374.1"/>
    <property type="molecule type" value="Genomic_DNA"/>
</dbReference>
<keyword evidence="4 7" id="KW-0812">Transmembrane</keyword>
<dbReference type="PANTHER" id="PTHR43386:SF23">
    <property type="entry name" value="ABC TRANSPORTER"/>
    <property type="match status" value="1"/>
</dbReference>
<evidence type="ECO:0000313" key="9">
    <source>
        <dbReference type="EMBL" id="MBD3325374.1"/>
    </source>
</evidence>
<dbReference type="GO" id="GO:0005886">
    <property type="term" value="C:plasma membrane"/>
    <property type="evidence" value="ECO:0007669"/>
    <property type="project" value="UniProtKB-SubCell"/>
</dbReference>
<evidence type="ECO:0000313" key="10">
    <source>
        <dbReference type="Proteomes" id="UP000649604"/>
    </source>
</evidence>
<keyword evidence="5 7" id="KW-1133">Transmembrane helix</keyword>
<dbReference type="InterPro" id="IPR050366">
    <property type="entry name" value="BP-dependent_transpt_permease"/>
</dbReference>
<dbReference type="InterPro" id="IPR000515">
    <property type="entry name" value="MetI-like"/>
</dbReference>
<dbReference type="CDD" id="cd06261">
    <property type="entry name" value="TM_PBP2"/>
    <property type="match status" value="1"/>
</dbReference>
<gene>
    <name evidence="9" type="ORF">GF339_12360</name>
</gene>
<dbReference type="GO" id="GO:0055085">
    <property type="term" value="P:transmembrane transport"/>
    <property type="evidence" value="ECO:0007669"/>
    <property type="project" value="InterPro"/>
</dbReference>
<accession>A0A9D5JW43</accession>
<protein>
    <submittedName>
        <fullName evidence="9">ABC transporter permease subunit</fullName>
    </submittedName>
</protein>
<dbReference type="InterPro" id="IPR053523">
    <property type="entry name" value="Oligopeptide_permease_AppC"/>
</dbReference>
<proteinExistence type="inferred from homology"/>
<dbReference type="SUPFAM" id="SSF161098">
    <property type="entry name" value="MetI-like"/>
    <property type="match status" value="1"/>
</dbReference>
<organism evidence="9 10">
    <name type="scientific">candidate division KSB3 bacterium</name>
    <dbReference type="NCBI Taxonomy" id="2044937"/>
    <lineage>
        <taxon>Bacteria</taxon>
        <taxon>candidate division KSB3</taxon>
    </lineage>
</organism>
<feature type="transmembrane region" description="Helical" evidence="7">
    <location>
        <begin position="200"/>
        <end position="230"/>
    </location>
</feature>
<evidence type="ECO:0000256" key="6">
    <source>
        <dbReference type="ARBA" id="ARBA00023136"/>
    </source>
</evidence>
<dbReference type="Proteomes" id="UP000649604">
    <property type="component" value="Unassembled WGS sequence"/>
</dbReference>
<dbReference type="AlphaFoldDB" id="A0A9D5JW43"/>
<feature type="transmembrane region" description="Helical" evidence="7">
    <location>
        <begin position="85"/>
        <end position="111"/>
    </location>
</feature>
<comment type="caution">
    <text evidence="9">The sequence shown here is derived from an EMBL/GenBank/DDBJ whole genome shotgun (WGS) entry which is preliminary data.</text>
</comment>
<dbReference type="InterPro" id="IPR025966">
    <property type="entry name" value="OppC_N"/>
</dbReference>
<comment type="subcellular location">
    <subcellularLocation>
        <location evidence="1 7">Cell membrane</location>
        <topology evidence="1 7">Multi-pass membrane protein</topology>
    </subcellularLocation>
</comment>
<keyword evidence="3" id="KW-1003">Cell membrane</keyword>